<dbReference type="OrthoDB" id="44067at2759"/>
<keyword evidence="14" id="KW-1185">Reference proteome</keyword>
<dbReference type="InterPro" id="IPR008027">
    <property type="entry name" value="QCR9"/>
</dbReference>
<dbReference type="GO" id="GO:0045275">
    <property type="term" value="C:respiratory chain complex III"/>
    <property type="evidence" value="ECO:0007669"/>
    <property type="project" value="UniProtKB-UniRule"/>
</dbReference>
<dbReference type="SUPFAM" id="SSF81514">
    <property type="entry name" value="Subunit X (non-heme 7 kDa protein) of cytochrome bc1 complex (Ubiquinol-cytochrome c reductase)"/>
    <property type="match status" value="1"/>
</dbReference>
<dbReference type="EMBL" id="PJQM01003405">
    <property type="protein sequence ID" value="RCH89064.1"/>
    <property type="molecule type" value="Genomic_DNA"/>
</dbReference>
<keyword evidence="4 12" id="KW-0679">Respiratory chain</keyword>
<evidence type="ECO:0000256" key="8">
    <source>
        <dbReference type="ARBA" id="ARBA00022989"/>
    </source>
</evidence>
<keyword evidence="5" id="KW-0812">Transmembrane</keyword>
<accession>A0A367JGJ9</accession>
<comment type="subcellular location">
    <subcellularLocation>
        <location evidence="1 12">Mitochondrion inner membrane</location>
        <topology evidence="1 12">Single-pass membrane protein</topology>
    </subcellularLocation>
</comment>
<evidence type="ECO:0000256" key="4">
    <source>
        <dbReference type="ARBA" id="ARBA00022660"/>
    </source>
</evidence>
<reference evidence="13 14" key="1">
    <citation type="journal article" date="2018" name="G3 (Bethesda)">
        <title>Phylogenetic and Phylogenomic Definition of Rhizopus Species.</title>
        <authorList>
            <person name="Gryganskyi A.P."/>
            <person name="Golan J."/>
            <person name="Dolatabadi S."/>
            <person name="Mondo S."/>
            <person name="Robb S."/>
            <person name="Idnurm A."/>
            <person name="Muszewska A."/>
            <person name="Steczkiewicz K."/>
            <person name="Masonjones S."/>
            <person name="Liao H.L."/>
            <person name="Gajdeczka M.T."/>
            <person name="Anike F."/>
            <person name="Vuek A."/>
            <person name="Anishchenko I.M."/>
            <person name="Voigt K."/>
            <person name="de Hoog G.S."/>
            <person name="Smith M.E."/>
            <person name="Heitman J."/>
            <person name="Vilgalys R."/>
            <person name="Stajich J.E."/>
        </authorList>
    </citation>
    <scope>NUCLEOTIDE SEQUENCE [LARGE SCALE GENOMIC DNA]</scope>
    <source>
        <strain evidence="13 14">LSU 92-RS-03</strain>
    </source>
</reference>
<evidence type="ECO:0000256" key="9">
    <source>
        <dbReference type="ARBA" id="ARBA00023128"/>
    </source>
</evidence>
<comment type="caution">
    <text evidence="13">The sequence shown here is derived from an EMBL/GenBank/DDBJ whole genome shotgun (WGS) entry which is preliminary data.</text>
</comment>
<protein>
    <recommendedName>
        <fullName evidence="11 12">Complex III subunit 9</fullName>
    </recommendedName>
</protein>
<dbReference type="AlphaFoldDB" id="A0A367JGJ9"/>
<comment type="function">
    <text evidence="12">Component of the ubiquinol-cytochrome c oxidoreductase, a multisubunit transmembrane complex that is part of the mitochondrial electron transport chain which drives oxidative phosphorylation. The complex plays an important role in the uptake of multiple carbon sources present in different host niches.</text>
</comment>
<dbReference type="InterPro" id="IPR036656">
    <property type="entry name" value="QCR9_sf"/>
</dbReference>
<dbReference type="GO" id="GO:0006122">
    <property type="term" value="P:mitochondrial electron transport, ubiquinol to cytochrome c"/>
    <property type="evidence" value="ECO:0007669"/>
    <property type="project" value="UniProtKB-UniRule"/>
</dbReference>
<name>A0A367JGJ9_RHIST</name>
<gene>
    <name evidence="13" type="ORF">CU098_007759</name>
</gene>
<evidence type="ECO:0000256" key="10">
    <source>
        <dbReference type="ARBA" id="ARBA00023136"/>
    </source>
</evidence>
<organism evidence="13 14">
    <name type="scientific">Rhizopus stolonifer</name>
    <name type="common">Rhizopus nigricans</name>
    <dbReference type="NCBI Taxonomy" id="4846"/>
    <lineage>
        <taxon>Eukaryota</taxon>
        <taxon>Fungi</taxon>
        <taxon>Fungi incertae sedis</taxon>
        <taxon>Mucoromycota</taxon>
        <taxon>Mucoromycotina</taxon>
        <taxon>Mucoromycetes</taxon>
        <taxon>Mucorales</taxon>
        <taxon>Mucorineae</taxon>
        <taxon>Rhizopodaceae</taxon>
        <taxon>Rhizopus</taxon>
    </lineage>
</organism>
<keyword evidence="9 12" id="KW-0496">Mitochondrion</keyword>
<evidence type="ECO:0000256" key="12">
    <source>
        <dbReference type="RuleBase" id="RU368056"/>
    </source>
</evidence>
<comment type="subunit">
    <text evidence="12">Component of the ubiquinol-cytochrome c oxidoreductase (cytochrome b-c1 complex, complex III, CIII), a multisubunit enzyme composed of 3 respiratory subunits cytochrome b, cytochrome c1 and Rieske protein, 2 core protein subunits, and additional low-molecular weight protein subunits.</text>
</comment>
<dbReference type="Proteomes" id="UP000253551">
    <property type="component" value="Unassembled WGS sequence"/>
</dbReference>
<keyword evidence="7 12" id="KW-0249">Electron transport</keyword>
<evidence type="ECO:0000256" key="6">
    <source>
        <dbReference type="ARBA" id="ARBA00022792"/>
    </source>
</evidence>
<proteinExistence type="inferred from homology"/>
<evidence type="ECO:0000313" key="13">
    <source>
        <dbReference type="EMBL" id="RCH89064.1"/>
    </source>
</evidence>
<evidence type="ECO:0000313" key="14">
    <source>
        <dbReference type="Proteomes" id="UP000253551"/>
    </source>
</evidence>
<evidence type="ECO:0000256" key="7">
    <source>
        <dbReference type="ARBA" id="ARBA00022982"/>
    </source>
</evidence>
<evidence type="ECO:0000256" key="2">
    <source>
        <dbReference type="ARBA" id="ARBA00007856"/>
    </source>
</evidence>
<comment type="similarity">
    <text evidence="2 12">Belongs to the UQCR10/QCR9 family.</text>
</comment>
<dbReference type="PANTHER" id="PTHR12980">
    <property type="entry name" value="UBIQUINOL-CYTOCHROME C REDUCTASE COMPLEX, SUBUNIT X"/>
    <property type="match status" value="1"/>
</dbReference>
<keyword evidence="6 12" id="KW-0999">Mitochondrion inner membrane</keyword>
<dbReference type="GO" id="GO:0005743">
    <property type="term" value="C:mitochondrial inner membrane"/>
    <property type="evidence" value="ECO:0007669"/>
    <property type="project" value="UniProtKB-SubCell"/>
</dbReference>
<keyword evidence="10" id="KW-0472">Membrane</keyword>
<dbReference type="FunFam" id="1.20.5.260:FF:000001">
    <property type="entry name" value="Cytochrome b-c1 complex subunit 9"/>
    <property type="match status" value="1"/>
</dbReference>
<dbReference type="PANTHER" id="PTHR12980:SF0">
    <property type="entry name" value="CYTOCHROME B-C1 COMPLEX SUBUNIT 9"/>
    <property type="match status" value="1"/>
</dbReference>
<keyword evidence="8" id="KW-1133">Transmembrane helix</keyword>
<dbReference type="STRING" id="4846.A0A367JGJ9"/>
<dbReference type="Pfam" id="PF05365">
    <property type="entry name" value="UCR_UQCRX_QCR9"/>
    <property type="match status" value="1"/>
</dbReference>
<evidence type="ECO:0000256" key="5">
    <source>
        <dbReference type="ARBA" id="ARBA00022692"/>
    </source>
</evidence>
<sequence>MPAAPATGLTRTIYTTLFKKNSAFVTSIFAGAIAFEVGFDTLSTKVWDEANKGKQWKDIKHKYE</sequence>
<dbReference type="Gene3D" id="1.20.5.260">
    <property type="entry name" value="Cytochrome b-c1 complex subunit 9"/>
    <property type="match status" value="1"/>
</dbReference>
<evidence type="ECO:0000256" key="3">
    <source>
        <dbReference type="ARBA" id="ARBA00022448"/>
    </source>
</evidence>
<evidence type="ECO:0000256" key="11">
    <source>
        <dbReference type="ARBA" id="ARBA00044247"/>
    </source>
</evidence>
<evidence type="ECO:0000256" key="1">
    <source>
        <dbReference type="ARBA" id="ARBA00004434"/>
    </source>
</evidence>
<keyword evidence="3 12" id="KW-0813">Transport</keyword>